<dbReference type="PROSITE" id="PS50977">
    <property type="entry name" value="HTH_TETR_2"/>
    <property type="match status" value="1"/>
</dbReference>
<dbReference type="AlphaFoldDB" id="A0AAU8KUD3"/>
<proteinExistence type="predicted"/>
<dbReference type="InterPro" id="IPR001647">
    <property type="entry name" value="HTH_TetR"/>
</dbReference>
<evidence type="ECO:0000256" key="1">
    <source>
        <dbReference type="ARBA" id="ARBA00023015"/>
    </source>
</evidence>
<protein>
    <submittedName>
        <fullName evidence="6">TetR/AcrR family transcriptional regulator</fullName>
    </submittedName>
</protein>
<dbReference type="EMBL" id="CP136798">
    <property type="protein sequence ID" value="XCN18540.1"/>
    <property type="molecule type" value="Genomic_DNA"/>
</dbReference>
<dbReference type="PRINTS" id="PR00455">
    <property type="entry name" value="HTHTETR"/>
</dbReference>
<keyword evidence="2 4" id="KW-0238">DNA-binding</keyword>
<dbReference type="Pfam" id="PF00440">
    <property type="entry name" value="TetR_N"/>
    <property type="match status" value="1"/>
</dbReference>
<evidence type="ECO:0000313" key="6">
    <source>
        <dbReference type="EMBL" id="XCN18540.1"/>
    </source>
</evidence>
<dbReference type="PANTHER" id="PTHR30055:SF238">
    <property type="entry name" value="MYCOFACTOCIN BIOSYNTHESIS TRANSCRIPTIONAL REGULATOR MFTR-RELATED"/>
    <property type="match status" value="1"/>
</dbReference>
<dbReference type="PANTHER" id="PTHR30055">
    <property type="entry name" value="HTH-TYPE TRANSCRIPTIONAL REGULATOR RUTR"/>
    <property type="match status" value="1"/>
</dbReference>
<feature type="DNA-binding region" description="H-T-H motif" evidence="4">
    <location>
        <begin position="55"/>
        <end position="74"/>
    </location>
</feature>
<dbReference type="Gene3D" id="1.10.357.10">
    <property type="entry name" value="Tetracycline Repressor, domain 2"/>
    <property type="match status" value="1"/>
</dbReference>
<dbReference type="GO" id="GO:0003700">
    <property type="term" value="F:DNA-binding transcription factor activity"/>
    <property type="evidence" value="ECO:0007669"/>
    <property type="project" value="TreeGrafter"/>
</dbReference>
<keyword evidence="3" id="KW-0804">Transcription</keyword>
<evidence type="ECO:0000259" key="5">
    <source>
        <dbReference type="PROSITE" id="PS50977"/>
    </source>
</evidence>
<dbReference type="SUPFAM" id="SSF46689">
    <property type="entry name" value="Homeodomain-like"/>
    <property type="match status" value="1"/>
</dbReference>
<accession>A0AAU8KUD3</accession>
<reference evidence="6" key="1">
    <citation type="submission" date="2023-10" db="EMBL/GenBank/DDBJ databases">
        <title>Complete genome sequence of Streptomyces sp. JL1001.</title>
        <authorList>
            <person name="Jiang L."/>
        </authorList>
    </citation>
    <scope>NUCLEOTIDE SEQUENCE</scope>
    <source>
        <strain evidence="6">JL1001</strain>
    </source>
</reference>
<name>A0AAU8KUD3_9ACTN</name>
<dbReference type="GO" id="GO:0000976">
    <property type="term" value="F:transcription cis-regulatory region binding"/>
    <property type="evidence" value="ECO:0007669"/>
    <property type="project" value="TreeGrafter"/>
</dbReference>
<evidence type="ECO:0000256" key="4">
    <source>
        <dbReference type="PROSITE-ProRule" id="PRU00335"/>
    </source>
</evidence>
<dbReference type="InterPro" id="IPR041347">
    <property type="entry name" value="MftR_C"/>
</dbReference>
<dbReference type="Pfam" id="PF17754">
    <property type="entry name" value="TetR_C_14"/>
    <property type="match status" value="1"/>
</dbReference>
<sequence>MHELPSAEGRFKAVGLKAGAAGKPSLAQRRRASLRLEIAGEAVRLFTSQGVTGTTGEEIARAVGISSRTLWRHFPTKESCVLPVLSAGLQFAVDQLAAWPPGMTLVDFVTRAGRSGTLPPAAPAILDLIRMTSTEPALRAVWLQAHDDALPVLAELLARRSGGSADDLRTKVHAATVNGALRAAAEEFAHRYADDPEASGEEITACVLAALRAAAEGLPY</sequence>
<evidence type="ECO:0000256" key="3">
    <source>
        <dbReference type="ARBA" id="ARBA00023163"/>
    </source>
</evidence>
<evidence type="ECO:0000256" key="2">
    <source>
        <dbReference type="ARBA" id="ARBA00023125"/>
    </source>
</evidence>
<organism evidence="6">
    <name type="scientific">Streptomyces sp. JL1001</name>
    <dbReference type="NCBI Taxonomy" id="3078227"/>
    <lineage>
        <taxon>Bacteria</taxon>
        <taxon>Bacillati</taxon>
        <taxon>Actinomycetota</taxon>
        <taxon>Actinomycetes</taxon>
        <taxon>Kitasatosporales</taxon>
        <taxon>Streptomycetaceae</taxon>
        <taxon>Streptomyces</taxon>
    </lineage>
</organism>
<dbReference type="InterPro" id="IPR050109">
    <property type="entry name" value="HTH-type_TetR-like_transc_reg"/>
</dbReference>
<dbReference type="InterPro" id="IPR009057">
    <property type="entry name" value="Homeodomain-like_sf"/>
</dbReference>
<dbReference type="RefSeq" id="WP_128808692.1">
    <property type="nucleotide sequence ID" value="NZ_CP136798.1"/>
</dbReference>
<keyword evidence="1" id="KW-0805">Transcription regulation</keyword>
<feature type="domain" description="HTH tetR-type" evidence="5">
    <location>
        <begin position="32"/>
        <end position="92"/>
    </location>
</feature>
<gene>
    <name evidence="6" type="ORF">R1Y80_34985</name>
</gene>